<evidence type="ECO:0000256" key="5">
    <source>
        <dbReference type="ARBA" id="ARBA00022670"/>
    </source>
</evidence>
<keyword evidence="15" id="KW-1185">Reference proteome</keyword>
<feature type="chain" id="PRO_5046789730" evidence="12">
    <location>
        <begin position="24"/>
        <end position="1126"/>
    </location>
</feature>
<evidence type="ECO:0000259" key="13">
    <source>
        <dbReference type="Pfam" id="PF02225"/>
    </source>
</evidence>
<evidence type="ECO:0000256" key="9">
    <source>
        <dbReference type="ARBA" id="ARBA00023049"/>
    </source>
</evidence>
<evidence type="ECO:0000256" key="4">
    <source>
        <dbReference type="ARBA" id="ARBA00022525"/>
    </source>
</evidence>
<keyword evidence="12" id="KW-0732">Signal</keyword>
<dbReference type="InterPro" id="IPR050371">
    <property type="entry name" value="Fungal_virulence_M36"/>
</dbReference>
<dbReference type="InterPro" id="IPR027268">
    <property type="entry name" value="Peptidase_M4/M1_CTD_sf"/>
</dbReference>
<dbReference type="InterPro" id="IPR046450">
    <property type="entry name" value="PA_dom_sf"/>
</dbReference>
<feature type="domain" description="PA" evidence="13">
    <location>
        <begin position="699"/>
        <end position="815"/>
    </location>
</feature>
<evidence type="ECO:0000256" key="8">
    <source>
        <dbReference type="ARBA" id="ARBA00022833"/>
    </source>
</evidence>
<evidence type="ECO:0000256" key="10">
    <source>
        <dbReference type="ARBA" id="ARBA00023145"/>
    </source>
</evidence>
<comment type="similarity">
    <text evidence="3">Belongs to the peptidase M36 family.</text>
</comment>
<keyword evidence="9" id="KW-0482">Metalloprotease</keyword>
<dbReference type="RefSeq" id="WP_352887125.1">
    <property type="nucleotide sequence ID" value="NZ_JBEPIJ010000002.1"/>
</dbReference>
<organism evidence="14 15">
    <name type="scientific">Sinimarinibacterium thermocellulolyticum</name>
    <dbReference type="NCBI Taxonomy" id="3170016"/>
    <lineage>
        <taxon>Bacteria</taxon>
        <taxon>Pseudomonadati</taxon>
        <taxon>Pseudomonadota</taxon>
        <taxon>Gammaproteobacteria</taxon>
        <taxon>Nevskiales</taxon>
        <taxon>Nevskiaceae</taxon>
        <taxon>Sinimarinibacterium</taxon>
    </lineage>
</organism>
<name>A0ABV2A6J2_9GAMM</name>
<comment type="subcellular location">
    <subcellularLocation>
        <location evidence="2">Secreted</location>
    </subcellularLocation>
</comment>
<dbReference type="InterPro" id="IPR003137">
    <property type="entry name" value="PA_domain"/>
</dbReference>
<dbReference type="Proteomes" id="UP001465331">
    <property type="component" value="Unassembled WGS sequence"/>
</dbReference>
<keyword evidence="11" id="KW-0472">Membrane</keyword>
<dbReference type="Pfam" id="PF02128">
    <property type="entry name" value="Peptidase_M36"/>
    <property type="match status" value="1"/>
</dbReference>
<dbReference type="Gene3D" id="3.50.30.30">
    <property type="match status" value="1"/>
</dbReference>
<evidence type="ECO:0000256" key="1">
    <source>
        <dbReference type="ARBA" id="ARBA00001947"/>
    </source>
</evidence>
<evidence type="ECO:0000313" key="14">
    <source>
        <dbReference type="EMBL" id="MES0872872.1"/>
    </source>
</evidence>
<dbReference type="PANTHER" id="PTHR33478">
    <property type="entry name" value="EXTRACELLULAR METALLOPROTEINASE MEP"/>
    <property type="match status" value="1"/>
</dbReference>
<evidence type="ECO:0000256" key="6">
    <source>
        <dbReference type="ARBA" id="ARBA00022723"/>
    </source>
</evidence>
<evidence type="ECO:0000256" key="11">
    <source>
        <dbReference type="SAM" id="Phobius"/>
    </source>
</evidence>
<keyword evidence="11" id="KW-0812">Transmembrane</keyword>
<accession>A0ABV2A6J2</accession>
<dbReference type="PANTHER" id="PTHR33478:SF1">
    <property type="entry name" value="EXTRACELLULAR METALLOPROTEINASE MEP"/>
    <property type="match status" value="1"/>
</dbReference>
<dbReference type="Pfam" id="PF02225">
    <property type="entry name" value="PA"/>
    <property type="match status" value="1"/>
</dbReference>
<feature type="transmembrane region" description="Helical" evidence="11">
    <location>
        <begin position="1077"/>
        <end position="1095"/>
    </location>
</feature>
<keyword evidence="5" id="KW-0645">Protease</keyword>
<evidence type="ECO:0000256" key="3">
    <source>
        <dbReference type="ARBA" id="ARBA00006006"/>
    </source>
</evidence>
<evidence type="ECO:0000256" key="2">
    <source>
        <dbReference type="ARBA" id="ARBA00004613"/>
    </source>
</evidence>
<evidence type="ECO:0000256" key="7">
    <source>
        <dbReference type="ARBA" id="ARBA00022801"/>
    </source>
</evidence>
<dbReference type="SUPFAM" id="SSF55486">
    <property type="entry name" value="Metalloproteases ('zincins'), catalytic domain"/>
    <property type="match status" value="1"/>
</dbReference>
<comment type="cofactor">
    <cofactor evidence="1">
        <name>Zn(2+)</name>
        <dbReference type="ChEBI" id="CHEBI:29105"/>
    </cofactor>
</comment>
<keyword evidence="10" id="KW-0865">Zymogen</keyword>
<gene>
    <name evidence="14" type="ORF">ABSH63_02420</name>
</gene>
<feature type="signal peptide" evidence="12">
    <location>
        <begin position="1"/>
        <end position="23"/>
    </location>
</feature>
<evidence type="ECO:0000256" key="12">
    <source>
        <dbReference type="SAM" id="SignalP"/>
    </source>
</evidence>
<keyword evidence="6" id="KW-0479">Metal-binding</keyword>
<proteinExistence type="inferred from homology"/>
<dbReference type="SUPFAM" id="SSF52025">
    <property type="entry name" value="PA domain"/>
    <property type="match status" value="1"/>
</dbReference>
<keyword evidence="8" id="KW-0862">Zinc</keyword>
<keyword evidence="11" id="KW-1133">Transmembrane helix</keyword>
<protein>
    <submittedName>
        <fullName evidence="14">M36 family metallopeptidase</fullName>
    </submittedName>
</protein>
<dbReference type="Gene3D" id="3.10.170.10">
    <property type="match status" value="1"/>
</dbReference>
<dbReference type="EMBL" id="JBEPIJ010000002">
    <property type="protein sequence ID" value="MES0872872.1"/>
    <property type="molecule type" value="Genomic_DNA"/>
</dbReference>
<dbReference type="InterPro" id="IPR001842">
    <property type="entry name" value="Peptidase_M36"/>
</dbReference>
<reference evidence="14 15" key="1">
    <citation type="submission" date="2024-06" db="EMBL/GenBank/DDBJ databases">
        <authorList>
            <person name="Li Z."/>
            <person name="Jiang Y."/>
        </authorList>
    </citation>
    <scope>NUCLEOTIDE SEQUENCE [LARGE SCALE GENOMIC DNA]</scope>
    <source>
        <strain evidence="14 15">HSW-8</strain>
    </source>
</reference>
<sequence length="1126" mass="118426">MPHPLVRRAALVAASLLGGLAQAADPASQDVSVPSAPGESVVAEWTGTALPGVSGIGTTGGVVDAPVPCLDGGVDDTHVIQLTVPEGVYDGLTVTAEFHIEWDEGTPDPAGLFTDPDLVLAVYRDGEMVGYSDGGSPEENVGVNNPEAGVYSIVACPFIASQPTPYRGRLTLTALAPASCVPAPSKALAHSTLASGFGGLKDQELPGLANFDVFSLANAGVAYPVVDLHGRHQAALYDRSLGKPTFLWAKQDAPVAAVGALTERELLIAHARAHLRSEAKHLRLTAAMIDEAQVSDAQFNGNGPAVVRLRQRVGGIEVFYRSLNVLLDRRYKPIAVSGYFATDYDPALVSTLSFAHSAPQAIAAAWASLGGAVDAALLRPTEVRGDWTLFSMPALAGSHAFERAPRVRRVWYPQRGGLIPAYHVELFARAKANHDLSAYALVVSANDLRILHRKNLKSDAAFTYRVFADATPPYQPYDAPLGNAYAPFPGSAPNDPITRTGAPTQLVTLEHAGIVTGDPWLADDATTTTGNNVDACLDNIDLPSVGLAVPPPVNSCVPELELRATTTGDRSFDYPLEADEDPATANAQAAAVVNLFFMNNWLHDWWYNHGFDEAAGNAQRDNYGRGGVDGDPILAQGQDGSGRNNANMATPADGSSPVMQQYLFDGITVGEVRQTGPVQGEPLKFAAAAFGPTEYSIDGTLVLASESEGVAASDGCGEAVPDPGLPLPPPAVPALPDPALAGNIALIDRGNCNFTTKAQHALLSGAQALIVVNNADGDPISMGNGDIPINAGASPTDPIYQIPAVMIRKADGEALKAQLAAGATVTMHLQREPSIDLDGTLDNQIIAHEFFHYVHHRLTDSSNQQSSAMSEGWGDIDSLMFSVRADDRLVPGNDAYQGAYGLAWYVSNNFFSGIRRVPYSTDFAKNAFTFRHIADGEPTPDGGPGTSNSAVHNAGEIWANAMWECYAALLARHPFDEAQRRMKDYIIGGFKMTPADATYTEGRDAVLAVVLASDYDDYAACSGGFAKRGMGLNAIAPSRSSTDLVGVVEDFSAFACKADDGGDGGGAPGGEPDRGRFGGAFGAGALLALLGLLCLRRRAAARAVHQRAVDDTGAHAHRGRIAQRLG</sequence>
<dbReference type="Gene3D" id="1.10.390.10">
    <property type="entry name" value="Neutral Protease Domain 2"/>
    <property type="match status" value="1"/>
</dbReference>
<dbReference type="CDD" id="cd04818">
    <property type="entry name" value="PA_subtilisin_1"/>
    <property type="match status" value="1"/>
</dbReference>
<keyword evidence="7" id="KW-0378">Hydrolase</keyword>
<comment type="caution">
    <text evidence="14">The sequence shown here is derived from an EMBL/GenBank/DDBJ whole genome shotgun (WGS) entry which is preliminary data.</text>
</comment>
<keyword evidence="4" id="KW-0964">Secreted</keyword>
<evidence type="ECO:0000313" key="15">
    <source>
        <dbReference type="Proteomes" id="UP001465331"/>
    </source>
</evidence>